<feature type="domain" description="Ferredoxin thioredoxin reductase alpha chain" evidence="2">
    <location>
        <begin position="95"/>
        <end position="159"/>
    </location>
</feature>
<protein>
    <recommendedName>
        <fullName evidence="2">Ferredoxin thioredoxin reductase alpha chain domain-containing protein</fullName>
    </recommendedName>
</protein>
<reference evidence="3" key="1">
    <citation type="submission" date="2021-01" db="EMBL/GenBank/DDBJ databases">
        <authorList>
            <person name="Corre E."/>
            <person name="Pelletier E."/>
            <person name="Niang G."/>
            <person name="Scheremetjew M."/>
            <person name="Finn R."/>
            <person name="Kale V."/>
            <person name="Holt S."/>
            <person name="Cochrane G."/>
            <person name="Meng A."/>
            <person name="Brown T."/>
            <person name="Cohen L."/>
        </authorList>
    </citation>
    <scope>NUCLEOTIDE SEQUENCE</scope>
    <source>
        <strain evidence="3">CCMP281</strain>
    </source>
</reference>
<feature type="signal peptide" evidence="1">
    <location>
        <begin position="1"/>
        <end position="19"/>
    </location>
</feature>
<dbReference type="InterPro" id="IPR004207">
    <property type="entry name" value="Fd_thioredoxin_Rdtase_alpha"/>
</dbReference>
<dbReference type="GO" id="GO:0015979">
    <property type="term" value="P:photosynthesis"/>
    <property type="evidence" value="ECO:0007669"/>
    <property type="project" value="InterPro"/>
</dbReference>
<keyword evidence="1" id="KW-0732">Signal</keyword>
<evidence type="ECO:0000256" key="1">
    <source>
        <dbReference type="SAM" id="SignalP"/>
    </source>
</evidence>
<dbReference type="Gene3D" id="2.30.30.50">
    <property type="match status" value="1"/>
</dbReference>
<dbReference type="AlphaFoldDB" id="A0A7S3B3F7"/>
<dbReference type="EMBL" id="HBHX01043036">
    <property type="protein sequence ID" value="CAE0123149.1"/>
    <property type="molecule type" value="Transcribed_RNA"/>
</dbReference>
<evidence type="ECO:0000259" key="2">
    <source>
        <dbReference type="Pfam" id="PF02941"/>
    </source>
</evidence>
<dbReference type="SUPFAM" id="SSF50090">
    <property type="entry name" value="Electron transport accessory proteins"/>
    <property type="match status" value="1"/>
</dbReference>
<accession>A0A7S3B3F7</accession>
<dbReference type="InterPro" id="IPR008990">
    <property type="entry name" value="Elect_transpt_acc-like_dom_sf"/>
</dbReference>
<proteinExistence type="predicted"/>
<dbReference type="Pfam" id="PF02941">
    <property type="entry name" value="FeThRed_A"/>
    <property type="match status" value="1"/>
</dbReference>
<organism evidence="3">
    <name type="scientific">Haptolina ericina</name>
    <dbReference type="NCBI Taxonomy" id="156174"/>
    <lineage>
        <taxon>Eukaryota</taxon>
        <taxon>Haptista</taxon>
        <taxon>Haptophyta</taxon>
        <taxon>Prymnesiophyceae</taxon>
        <taxon>Prymnesiales</taxon>
        <taxon>Prymnesiaceae</taxon>
        <taxon>Haptolina</taxon>
    </lineage>
</organism>
<evidence type="ECO:0000313" key="3">
    <source>
        <dbReference type="EMBL" id="CAE0123149.1"/>
    </source>
</evidence>
<sequence length="166" mass="17823">MAMKRSSVVLVALVTIVDGFVTGVHVAVPCQQVVSCSNERGGCSPRYLTRSIARSAAGRRPMLSHYLPRVLGPIMNLGGVLGGLEPEEKPTFNEGDAVRVTIATTLRHVPKVGKEGFDANGLVGRVVRAYSEPSLSPNYPIKVKFEEPCVFTGHFAPDELQILPPA</sequence>
<feature type="chain" id="PRO_5031454260" description="Ferredoxin thioredoxin reductase alpha chain domain-containing protein" evidence="1">
    <location>
        <begin position="20"/>
        <end position="166"/>
    </location>
</feature>
<gene>
    <name evidence="3" type="ORF">HERI1096_LOCUS23851</name>
</gene>
<name>A0A7S3B3F7_9EUKA</name>